<dbReference type="Proteomes" id="UP001139887">
    <property type="component" value="Unassembled WGS sequence"/>
</dbReference>
<feature type="non-terminal residue" evidence="2">
    <location>
        <position position="1"/>
    </location>
</feature>
<comment type="caution">
    <text evidence="2">The sequence shown here is derived from an EMBL/GenBank/DDBJ whole genome shotgun (WGS) entry which is preliminary data.</text>
</comment>
<feature type="region of interest" description="Disordered" evidence="1">
    <location>
        <begin position="204"/>
        <end position="244"/>
    </location>
</feature>
<sequence>EWSAVLVLRNLPLLRELNVHGNPFAEREHRAQIFSAFDHRDVGLLLDGRAPTSQERREMAKIPRVATQHHAGVPAAAEASAAKMRRPKVAIIEESADADIGSDNAAGDHSSDSDADAACAPPISDKVLPAVLSPLEKMPRVLRASELQAVAVASAHRRSNVNYALLRAPSVSGISMKPRTRGKRRATATTVNGGLSFGFNHGPHHRSTASHMHSMPSSLVSRPSSPVPSSIAGSIRTGTSSFRDPERYRRRVEMMRAEAGSSWLRAFTELQQQKTQSPALSQESSSLPAIGEAPAAETENSSLSSQEQQQPLPPPAISRADTQLPSFLFPRRKAASAALRKNDLPRLPHYSTSNLQMEQ</sequence>
<evidence type="ECO:0000313" key="2">
    <source>
        <dbReference type="EMBL" id="KAJ2842081.1"/>
    </source>
</evidence>
<dbReference type="EMBL" id="JANBUW010001924">
    <property type="protein sequence ID" value="KAJ2842081.1"/>
    <property type="molecule type" value="Genomic_DNA"/>
</dbReference>
<feature type="region of interest" description="Disordered" evidence="1">
    <location>
        <begin position="292"/>
        <end position="359"/>
    </location>
</feature>
<gene>
    <name evidence="2" type="ORF">IWW36_006041</name>
</gene>
<feature type="region of interest" description="Disordered" evidence="1">
    <location>
        <begin position="95"/>
        <end position="120"/>
    </location>
</feature>
<dbReference type="AlphaFoldDB" id="A0A9W8I0I6"/>
<name>A0A9W8I0I6_9FUNG</name>
<proteinExistence type="predicted"/>
<reference evidence="2" key="1">
    <citation type="submission" date="2022-07" db="EMBL/GenBank/DDBJ databases">
        <title>Phylogenomic reconstructions and comparative analyses of Kickxellomycotina fungi.</title>
        <authorList>
            <person name="Reynolds N.K."/>
            <person name="Stajich J.E."/>
            <person name="Barry K."/>
            <person name="Grigoriev I.V."/>
            <person name="Crous P."/>
            <person name="Smith M.E."/>
        </authorList>
    </citation>
    <scope>NUCLEOTIDE SEQUENCE</scope>
    <source>
        <strain evidence="2">NRRL 1566</strain>
    </source>
</reference>
<dbReference type="OrthoDB" id="676979at2759"/>
<feature type="compositionally biased region" description="Low complexity" evidence="1">
    <location>
        <begin position="301"/>
        <end position="310"/>
    </location>
</feature>
<feature type="compositionally biased region" description="Low complexity" evidence="1">
    <location>
        <begin position="214"/>
        <end position="230"/>
    </location>
</feature>
<protein>
    <submittedName>
        <fullName evidence="2">Uncharacterized protein</fullName>
    </submittedName>
</protein>
<evidence type="ECO:0000313" key="3">
    <source>
        <dbReference type="Proteomes" id="UP001139887"/>
    </source>
</evidence>
<feature type="compositionally biased region" description="Polar residues" evidence="1">
    <location>
        <begin position="350"/>
        <end position="359"/>
    </location>
</feature>
<organism evidence="2 3">
    <name type="scientific">Coemansia brasiliensis</name>
    <dbReference type="NCBI Taxonomy" id="2650707"/>
    <lineage>
        <taxon>Eukaryota</taxon>
        <taxon>Fungi</taxon>
        <taxon>Fungi incertae sedis</taxon>
        <taxon>Zoopagomycota</taxon>
        <taxon>Kickxellomycotina</taxon>
        <taxon>Kickxellomycetes</taxon>
        <taxon>Kickxellales</taxon>
        <taxon>Kickxellaceae</taxon>
        <taxon>Coemansia</taxon>
    </lineage>
</organism>
<evidence type="ECO:0000256" key="1">
    <source>
        <dbReference type="SAM" id="MobiDB-lite"/>
    </source>
</evidence>
<accession>A0A9W8I0I6</accession>
<feature type="non-terminal residue" evidence="2">
    <location>
        <position position="359"/>
    </location>
</feature>
<keyword evidence="3" id="KW-1185">Reference proteome</keyword>